<dbReference type="EMBL" id="WTMY01000289">
    <property type="protein sequence ID" value="MWL47935.1"/>
    <property type="molecule type" value="Genomic_DNA"/>
</dbReference>
<evidence type="ECO:0000313" key="7">
    <source>
        <dbReference type="Proteomes" id="UP000487258"/>
    </source>
</evidence>
<proteinExistence type="predicted"/>
<dbReference type="Proteomes" id="UP000487258">
    <property type="component" value="Unassembled WGS sequence"/>
</dbReference>
<keyword evidence="2" id="KW-0677">Repeat</keyword>
<evidence type="ECO:0000259" key="5">
    <source>
        <dbReference type="PROSITE" id="PS50206"/>
    </source>
</evidence>
<dbReference type="PANTHER" id="PTHR11364:SF27">
    <property type="entry name" value="SULFURTRANSFERASE"/>
    <property type="match status" value="1"/>
</dbReference>
<protein>
    <recommendedName>
        <fullName evidence="3">Sulfurtransferase</fullName>
    </recommendedName>
</protein>
<dbReference type="FunFam" id="3.40.250.10:FF:000043">
    <property type="entry name" value="Sulfurtransferase"/>
    <property type="match status" value="1"/>
</dbReference>
<organism evidence="6 7">
    <name type="scientific">Escherichia coli</name>
    <dbReference type="NCBI Taxonomy" id="562"/>
    <lineage>
        <taxon>Bacteria</taxon>
        <taxon>Pseudomonadati</taxon>
        <taxon>Pseudomonadota</taxon>
        <taxon>Gammaproteobacteria</taxon>
        <taxon>Enterobacterales</taxon>
        <taxon>Enterobacteriaceae</taxon>
        <taxon>Escherichia</taxon>
    </lineage>
</organism>
<keyword evidence="1 3" id="KW-0808">Transferase</keyword>
<dbReference type="Pfam" id="PF00581">
    <property type="entry name" value="Rhodanese"/>
    <property type="match status" value="1"/>
</dbReference>
<dbReference type="InterPro" id="IPR045078">
    <property type="entry name" value="TST/MPST-like"/>
</dbReference>
<accession>A0A6L6ZWS9</accession>
<evidence type="ECO:0000256" key="1">
    <source>
        <dbReference type="ARBA" id="ARBA00022679"/>
    </source>
</evidence>
<feature type="region of interest" description="Disordered" evidence="4">
    <location>
        <begin position="128"/>
        <end position="147"/>
    </location>
</feature>
<feature type="non-terminal residue" evidence="6">
    <location>
        <position position="1"/>
    </location>
</feature>
<dbReference type="PROSITE" id="PS00683">
    <property type="entry name" value="RHODANESE_2"/>
    <property type="match status" value="1"/>
</dbReference>
<dbReference type="InterPro" id="IPR036873">
    <property type="entry name" value="Rhodanese-like_dom_sf"/>
</dbReference>
<evidence type="ECO:0000256" key="2">
    <source>
        <dbReference type="ARBA" id="ARBA00022737"/>
    </source>
</evidence>
<evidence type="ECO:0000256" key="3">
    <source>
        <dbReference type="RuleBase" id="RU000507"/>
    </source>
</evidence>
<feature type="domain" description="Rhodanese" evidence="5">
    <location>
        <begin position="16"/>
        <end position="137"/>
    </location>
</feature>
<name>A0A6L6ZWS9_ECOLX</name>
<comment type="caution">
    <text evidence="6">The sequence shown here is derived from an EMBL/GenBank/DDBJ whole genome shotgun (WGS) entry which is preliminary data.</text>
</comment>
<dbReference type="PROSITE" id="PS50206">
    <property type="entry name" value="RHODANESE_3"/>
    <property type="match status" value="1"/>
</dbReference>
<evidence type="ECO:0000313" key="6">
    <source>
        <dbReference type="EMBL" id="MWL47935.1"/>
    </source>
</evidence>
<sequence length="147" mass="16542">QPQLMLDMEQARGLLHRQDASLVSIRSWPEFIGTTSGYSYIKPKGEIAGARWGHAGSDSTHMEDFHNPDGTMRSADDITAMWKAWNIKPEQQVSFYCGTGWRASETFMYARAMGWKNVSVYDGGWYEWSSDPKNPVATGERGPDSSK</sequence>
<dbReference type="CDD" id="cd01449">
    <property type="entry name" value="TST_Repeat_2"/>
    <property type="match status" value="1"/>
</dbReference>
<dbReference type="Gene3D" id="3.40.250.10">
    <property type="entry name" value="Rhodanese-like domain"/>
    <property type="match status" value="1"/>
</dbReference>
<dbReference type="SUPFAM" id="SSF52821">
    <property type="entry name" value="Rhodanese/Cell cycle control phosphatase"/>
    <property type="match status" value="1"/>
</dbReference>
<dbReference type="PANTHER" id="PTHR11364">
    <property type="entry name" value="THIOSULFATE SULFERTANSFERASE"/>
    <property type="match status" value="1"/>
</dbReference>
<evidence type="ECO:0000256" key="4">
    <source>
        <dbReference type="SAM" id="MobiDB-lite"/>
    </source>
</evidence>
<reference evidence="6 7" key="1">
    <citation type="submission" date="2019-12" db="EMBL/GenBank/DDBJ databases">
        <title>Enteriobacteria Tanzani isolates_10432.</title>
        <authorList>
            <person name="Subbiah M."/>
            <person name="Call D."/>
        </authorList>
    </citation>
    <scope>NUCLEOTIDE SEQUENCE [LARGE SCALE GENOMIC DNA]</scope>
    <source>
        <strain evidence="6 7">10432wF6</strain>
    </source>
</reference>
<dbReference type="InterPro" id="IPR001307">
    <property type="entry name" value="Thiosulphate_STrfase_CS"/>
</dbReference>
<gene>
    <name evidence="6" type="ORF">GQM04_20910</name>
</gene>
<dbReference type="InterPro" id="IPR001763">
    <property type="entry name" value="Rhodanese-like_dom"/>
</dbReference>
<dbReference type="GO" id="GO:0004792">
    <property type="term" value="F:thiosulfate-cyanide sulfurtransferase activity"/>
    <property type="evidence" value="ECO:0007669"/>
    <property type="project" value="InterPro"/>
</dbReference>
<dbReference type="AlphaFoldDB" id="A0A6L6ZWS9"/>
<dbReference type="SMART" id="SM00450">
    <property type="entry name" value="RHOD"/>
    <property type="match status" value="1"/>
</dbReference>